<keyword evidence="6" id="KW-0862">Zinc</keyword>
<evidence type="ECO:0000313" key="13">
    <source>
        <dbReference type="Proteomes" id="UP000052978"/>
    </source>
</evidence>
<protein>
    <submittedName>
        <fullName evidence="12">Putative carboxypeptidase X1</fullName>
    </submittedName>
</protein>
<name>S7PQ72_MYOBR</name>
<dbReference type="Proteomes" id="UP000052978">
    <property type="component" value="Unassembled WGS sequence"/>
</dbReference>
<comment type="cofactor">
    <cofactor evidence="1">
        <name>Zn(2+)</name>
        <dbReference type="ChEBI" id="CHEBI:29105"/>
    </cofactor>
</comment>
<evidence type="ECO:0000256" key="4">
    <source>
        <dbReference type="ARBA" id="ARBA00022670"/>
    </source>
</evidence>
<dbReference type="GO" id="GO:0006508">
    <property type="term" value="P:proteolysis"/>
    <property type="evidence" value="ECO:0007669"/>
    <property type="project" value="UniProtKB-KW"/>
</dbReference>
<keyword evidence="4" id="KW-0645">Protease</keyword>
<proteinExistence type="inferred from homology"/>
<evidence type="ECO:0000259" key="10">
    <source>
        <dbReference type="PROSITE" id="PS50022"/>
    </source>
</evidence>
<dbReference type="AlphaFoldDB" id="S7PQ72"/>
<dbReference type="Pfam" id="PF00246">
    <property type="entry name" value="Peptidase_M14"/>
    <property type="match status" value="1"/>
</dbReference>
<dbReference type="PROSITE" id="PS01285">
    <property type="entry name" value="FA58C_1"/>
    <property type="match status" value="1"/>
</dbReference>
<dbReference type="SUPFAM" id="SSF53187">
    <property type="entry name" value="Zn-dependent exopeptidases"/>
    <property type="match status" value="1"/>
</dbReference>
<dbReference type="EMBL" id="KE163658">
    <property type="protein sequence ID" value="EPQ13008.1"/>
    <property type="molecule type" value="Genomic_DNA"/>
</dbReference>
<organism evidence="12 13">
    <name type="scientific">Myotis brandtii</name>
    <name type="common">Brandt's bat</name>
    <dbReference type="NCBI Taxonomy" id="109478"/>
    <lineage>
        <taxon>Eukaryota</taxon>
        <taxon>Metazoa</taxon>
        <taxon>Chordata</taxon>
        <taxon>Craniata</taxon>
        <taxon>Vertebrata</taxon>
        <taxon>Euteleostomi</taxon>
        <taxon>Mammalia</taxon>
        <taxon>Eutheria</taxon>
        <taxon>Laurasiatheria</taxon>
        <taxon>Chiroptera</taxon>
        <taxon>Yangochiroptera</taxon>
        <taxon>Vespertilionidae</taxon>
        <taxon>Myotis</taxon>
    </lineage>
</organism>
<keyword evidence="7" id="KW-0482">Metalloprotease</keyword>
<feature type="domain" description="F5/8 type C" evidence="10">
    <location>
        <begin position="63"/>
        <end position="161"/>
    </location>
</feature>
<dbReference type="InterPro" id="IPR008979">
    <property type="entry name" value="Galactose-bd-like_sf"/>
</dbReference>
<comment type="caution">
    <text evidence="8">Lacks conserved residue(s) required for the propagation of feature annotation.</text>
</comment>
<dbReference type="GO" id="GO:0005615">
    <property type="term" value="C:extracellular space"/>
    <property type="evidence" value="ECO:0007669"/>
    <property type="project" value="TreeGrafter"/>
</dbReference>
<dbReference type="SMART" id="SM00631">
    <property type="entry name" value="Zn_pept"/>
    <property type="match status" value="1"/>
</dbReference>
<evidence type="ECO:0000256" key="3">
    <source>
        <dbReference type="ARBA" id="ARBA00022645"/>
    </source>
</evidence>
<evidence type="ECO:0000256" key="1">
    <source>
        <dbReference type="ARBA" id="ARBA00001947"/>
    </source>
</evidence>
<evidence type="ECO:0000256" key="7">
    <source>
        <dbReference type="ARBA" id="ARBA00023049"/>
    </source>
</evidence>
<keyword evidence="13" id="KW-1185">Reference proteome</keyword>
<evidence type="ECO:0000256" key="5">
    <source>
        <dbReference type="ARBA" id="ARBA00022723"/>
    </source>
</evidence>
<dbReference type="PROSITE" id="PS00133">
    <property type="entry name" value="CARBOXYPEPT_ZN_2"/>
    <property type="match status" value="1"/>
</dbReference>
<evidence type="ECO:0000256" key="2">
    <source>
        <dbReference type="ARBA" id="ARBA00005988"/>
    </source>
</evidence>
<dbReference type="Gene3D" id="3.40.630.10">
    <property type="entry name" value="Zn peptidases"/>
    <property type="match status" value="1"/>
</dbReference>
<comment type="similarity">
    <text evidence="2 8">Belongs to the peptidase M14 family.</text>
</comment>
<gene>
    <name evidence="12" type="ORF">D623_10032369</name>
</gene>
<dbReference type="Pfam" id="PF00754">
    <property type="entry name" value="F5_F8_type_C"/>
    <property type="match status" value="1"/>
</dbReference>
<dbReference type="SUPFAM" id="SSF49785">
    <property type="entry name" value="Galactose-binding domain-like"/>
    <property type="match status" value="1"/>
</dbReference>
<keyword evidence="7" id="KW-0378">Hydrolase</keyword>
<dbReference type="PROSITE" id="PS00132">
    <property type="entry name" value="CARBOXYPEPT_ZN_1"/>
    <property type="match status" value="1"/>
</dbReference>
<dbReference type="PANTHER" id="PTHR11532">
    <property type="entry name" value="PROTEASE M14 CARBOXYPEPTIDASE"/>
    <property type="match status" value="1"/>
</dbReference>
<feature type="region of interest" description="Disordered" evidence="9">
    <location>
        <begin position="71"/>
        <end position="94"/>
    </location>
</feature>
<dbReference type="PROSITE" id="PS50022">
    <property type="entry name" value="FA58C_3"/>
    <property type="match status" value="1"/>
</dbReference>
<evidence type="ECO:0000259" key="11">
    <source>
        <dbReference type="PROSITE" id="PS52035"/>
    </source>
</evidence>
<evidence type="ECO:0000313" key="12">
    <source>
        <dbReference type="EMBL" id="EPQ13008.1"/>
    </source>
</evidence>
<dbReference type="InterPro" id="IPR000834">
    <property type="entry name" value="Peptidase_M14"/>
</dbReference>
<dbReference type="PANTHER" id="PTHR11532:SF43">
    <property type="entry name" value="CARBOXYPEPTIDASE X1-RELATED"/>
    <property type="match status" value="1"/>
</dbReference>
<sequence>MLSSVDTCGGTCCGVQTFLGWQTSPPGISCHSSLPRCCSPWSPGASRQHVRIRVIKKKKVIVKKRKKLSSPSPLVTARPPVTTSPTGTIDLPEVQEPGLEDGDLYDGAWCAEEQDAEPWLQVDARHPVRFSGIITQGRNSIWRYDWVTSYKVQFSNDSRTWWGSRNRSTGMDALMKQVNEQCPNITRVYSIGKSYQGLKLYVMEMSDHPGEHELGEPEVRYVAGMHGNEALGRELLLLLMQFLCREFLRGNPRVTRLLKETRIHLLPSMNPDGYETAFRRGSEMVGWAEGRWNQQGIDLNHNFADLNTPLWEAEDDGLMPDTVPNHHLPLPTYYTLPNATVAPETRAVIEWMERIPFVLSANLHGGELVVSYPFDMTRTPWAARELTPTPDDPVFRWLSTVYAGTNWAMQEPDRRPCHNQDFSLHGNIINGADWHTVPGSMCPRVALPVP</sequence>
<dbReference type="InterPro" id="IPR050753">
    <property type="entry name" value="Peptidase_M14_domain"/>
</dbReference>
<feature type="domain" description="Peptidase M14" evidence="11">
    <location>
        <begin position="163"/>
        <end position="450"/>
    </location>
</feature>
<keyword evidence="5" id="KW-0479">Metal-binding</keyword>
<dbReference type="PRINTS" id="PR00765">
    <property type="entry name" value="CRBOXYPTASEA"/>
</dbReference>
<dbReference type="eggNOG" id="KOG2649">
    <property type="taxonomic scope" value="Eukaryota"/>
</dbReference>
<reference evidence="12 13" key="1">
    <citation type="journal article" date="2013" name="Nat. Commun.">
        <title>Genome analysis reveals insights into physiology and longevity of the Brandt's bat Myotis brandtii.</title>
        <authorList>
            <person name="Seim I."/>
            <person name="Fang X."/>
            <person name="Xiong Z."/>
            <person name="Lobanov A.V."/>
            <person name="Huang Z."/>
            <person name="Ma S."/>
            <person name="Feng Y."/>
            <person name="Turanov A.A."/>
            <person name="Zhu Y."/>
            <person name="Lenz T.L."/>
            <person name="Gerashchenko M.V."/>
            <person name="Fan D."/>
            <person name="Hee Yim S."/>
            <person name="Yao X."/>
            <person name="Jordan D."/>
            <person name="Xiong Y."/>
            <person name="Ma Y."/>
            <person name="Lyapunov A.N."/>
            <person name="Chen G."/>
            <person name="Kulakova O.I."/>
            <person name="Sun Y."/>
            <person name="Lee S.G."/>
            <person name="Bronson R.T."/>
            <person name="Moskalev A.A."/>
            <person name="Sunyaev S.R."/>
            <person name="Zhang G."/>
            <person name="Krogh A."/>
            <person name="Wang J."/>
            <person name="Gladyshev V.N."/>
        </authorList>
    </citation>
    <scope>NUCLEOTIDE SEQUENCE [LARGE SCALE GENOMIC DNA]</scope>
</reference>
<evidence type="ECO:0000256" key="6">
    <source>
        <dbReference type="ARBA" id="ARBA00022833"/>
    </source>
</evidence>
<dbReference type="InterPro" id="IPR057246">
    <property type="entry name" value="CARBOXYPEPT_ZN_1"/>
</dbReference>
<dbReference type="InterPro" id="IPR057247">
    <property type="entry name" value="CARBOXYPEPT_ZN_2"/>
</dbReference>
<evidence type="ECO:0000256" key="9">
    <source>
        <dbReference type="SAM" id="MobiDB-lite"/>
    </source>
</evidence>
<dbReference type="InterPro" id="IPR000421">
    <property type="entry name" value="FA58C"/>
</dbReference>
<dbReference type="GO" id="GO:0004181">
    <property type="term" value="F:metallocarboxypeptidase activity"/>
    <property type="evidence" value="ECO:0007669"/>
    <property type="project" value="InterPro"/>
</dbReference>
<keyword evidence="3 12" id="KW-0121">Carboxypeptidase</keyword>
<dbReference type="PROSITE" id="PS52035">
    <property type="entry name" value="PEPTIDASE_M14"/>
    <property type="match status" value="1"/>
</dbReference>
<evidence type="ECO:0000256" key="8">
    <source>
        <dbReference type="PROSITE-ProRule" id="PRU01379"/>
    </source>
</evidence>
<dbReference type="GO" id="GO:0008270">
    <property type="term" value="F:zinc ion binding"/>
    <property type="evidence" value="ECO:0007669"/>
    <property type="project" value="InterPro"/>
</dbReference>
<accession>S7PQ72</accession>